<reference evidence="19" key="1">
    <citation type="journal article" date="2008" name="Gene">
        <title>Phylogenetic information from three mitochondrial genomes of Terebelliformia (Annelida) worms and duplication of the methionine tRNA.</title>
        <authorList>
            <person name="Zhong M."/>
            <person name="Struck T.H."/>
            <person name="Halanych K.M."/>
        </authorList>
    </citation>
    <scope>NUCLEOTIDE SEQUENCE</scope>
</reference>
<dbReference type="InterPro" id="IPR001750">
    <property type="entry name" value="ND/Mrp_TM"/>
</dbReference>
<evidence type="ECO:0000313" key="19">
    <source>
        <dbReference type="EMBL" id="ABW76488.1"/>
    </source>
</evidence>
<evidence type="ECO:0000256" key="13">
    <source>
        <dbReference type="ARBA" id="ARBA00023075"/>
    </source>
</evidence>
<dbReference type="GO" id="GO:0008137">
    <property type="term" value="F:NADH dehydrogenase (ubiquinone) activity"/>
    <property type="evidence" value="ECO:0007669"/>
    <property type="project" value="UniProtKB-EC"/>
</dbReference>
<evidence type="ECO:0000256" key="8">
    <source>
        <dbReference type="ARBA" id="ARBA00022792"/>
    </source>
</evidence>
<name>B3TJY2_ECLVA</name>
<evidence type="ECO:0000256" key="14">
    <source>
        <dbReference type="ARBA" id="ARBA00023128"/>
    </source>
</evidence>
<keyword evidence="14 17" id="KW-0496">Mitochondrion</keyword>
<keyword evidence="9 17" id="KW-1278">Translocase</keyword>
<keyword evidence="5" id="KW-0813">Transport</keyword>
<keyword evidence="7 17" id="KW-0812">Transmembrane</keyword>
<comment type="similarity">
    <text evidence="2 17">Belongs to the complex I subunit 2 family.</text>
</comment>
<keyword evidence="6 17" id="KW-0679">Respiratory chain</keyword>
<feature type="transmembrane region" description="Helical" evidence="17">
    <location>
        <begin position="144"/>
        <end position="163"/>
    </location>
</feature>
<evidence type="ECO:0000256" key="1">
    <source>
        <dbReference type="ARBA" id="ARBA00004448"/>
    </source>
</evidence>
<feature type="transmembrane region" description="Helical" evidence="17">
    <location>
        <begin position="227"/>
        <end position="246"/>
    </location>
</feature>
<dbReference type="EMBL" id="EU239687">
    <property type="protein sequence ID" value="ABW76488.1"/>
    <property type="molecule type" value="Genomic_DNA"/>
</dbReference>
<evidence type="ECO:0000256" key="16">
    <source>
        <dbReference type="ARBA" id="ARBA00049551"/>
    </source>
</evidence>
<feature type="transmembrane region" description="Helical" evidence="17">
    <location>
        <begin position="9"/>
        <end position="25"/>
    </location>
</feature>
<keyword evidence="13 17" id="KW-0830">Ubiquinone</keyword>
<proteinExistence type="inferred from homology"/>
<feature type="transmembrane region" description="Helical" evidence="17">
    <location>
        <begin position="195"/>
        <end position="215"/>
    </location>
</feature>
<evidence type="ECO:0000256" key="7">
    <source>
        <dbReference type="ARBA" id="ARBA00022692"/>
    </source>
</evidence>
<feature type="domain" description="NADH:quinone oxidoreductase/Mrp antiporter transmembrane" evidence="18">
    <location>
        <begin position="27"/>
        <end position="81"/>
    </location>
</feature>
<keyword evidence="11 17" id="KW-1133">Transmembrane helix</keyword>
<feature type="domain" description="NADH:quinone oxidoreductase/Mrp antiporter transmembrane" evidence="18">
    <location>
        <begin position="83"/>
        <end position="280"/>
    </location>
</feature>
<dbReference type="AlphaFoldDB" id="B3TJY2"/>
<dbReference type="EC" id="7.1.1.2" evidence="3 17"/>
<comment type="subcellular location">
    <subcellularLocation>
        <location evidence="1 17">Mitochondrion inner membrane</location>
        <topology evidence="1 17">Multi-pass membrane protein</topology>
    </subcellularLocation>
</comment>
<feature type="transmembrane region" description="Helical" evidence="17">
    <location>
        <begin position="170"/>
        <end position="189"/>
    </location>
</feature>
<dbReference type="InterPro" id="IPR003917">
    <property type="entry name" value="NADH_UbQ_OxRdtase_chain2"/>
</dbReference>
<evidence type="ECO:0000256" key="12">
    <source>
        <dbReference type="ARBA" id="ARBA00023027"/>
    </source>
</evidence>
<comment type="function">
    <text evidence="17">Core subunit of the mitochondrial membrane respiratory chain NADH dehydrogenase (Complex I) which catalyzes electron transfer from NADH through the respiratory chain, using ubiquinone as an electron acceptor. Essential for the catalytic activity and assembly of complex I.</text>
</comment>
<dbReference type="PANTHER" id="PTHR46552">
    <property type="entry name" value="NADH-UBIQUINONE OXIDOREDUCTASE CHAIN 2"/>
    <property type="match status" value="1"/>
</dbReference>
<dbReference type="PRINTS" id="PR01436">
    <property type="entry name" value="NADHDHGNASE2"/>
</dbReference>
<protein>
    <recommendedName>
        <fullName evidence="4 17">NADH-ubiquinone oxidoreductase chain 2</fullName>
        <ecNumber evidence="3 17">7.1.1.2</ecNumber>
    </recommendedName>
</protein>
<feature type="transmembrane region" description="Helical" evidence="17">
    <location>
        <begin position="317"/>
        <end position="334"/>
    </location>
</feature>
<keyword evidence="12 17" id="KW-0520">NAD</keyword>
<evidence type="ECO:0000256" key="2">
    <source>
        <dbReference type="ARBA" id="ARBA00007012"/>
    </source>
</evidence>
<keyword evidence="10 17" id="KW-0249">Electron transport</keyword>
<evidence type="ECO:0000256" key="9">
    <source>
        <dbReference type="ARBA" id="ARBA00022967"/>
    </source>
</evidence>
<organism evidence="19">
    <name type="scientific">Eclysippe vanelli</name>
    <name type="common">Polychaete worm</name>
    <dbReference type="NCBI Taxonomy" id="479700"/>
    <lineage>
        <taxon>Eukaryota</taxon>
        <taxon>Metazoa</taxon>
        <taxon>Spiralia</taxon>
        <taxon>Lophotrochozoa</taxon>
        <taxon>Annelida</taxon>
        <taxon>Polychaeta</taxon>
        <taxon>Sedentaria</taxon>
        <taxon>Canalipalpata</taxon>
        <taxon>Terebellida</taxon>
        <taxon>Terebelliformia</taxon>
        <taxon>Ampharetidae</taxon>
        <taxon>Eclysippe</taxon>
    </lineage>
</organism>
<evidence type="ECO:0000256" key="6">
    <source>
        <dbReference type="ARBA" id="ARBA00022660"/>
    </source>
</evidence>
<evidence type="ECO:0000256" key="15">
    <source>
        <dbReference type="ARBA" id="ARBA00023136"/>
    </source>
</evidence>
<keyword evidence="8 17" id="KW-0999">Mitochondrion inner membrane</keyword>
<geneLocation type="mitochondrion" evidence="19"/>
<dbReference type="GO" id="GO:0006120">
    <property type="term" value="P:mitochondrial electron transport, NADH to ubiquinone"/>
    <property type="evidence" value="ECO:0007669"/>
    <property type="project" value="InterPro"/>
</dbReference>
<sequence length="335" mass="37927">MISIIWKPYSMVMFLVVSFGVVLSISSDNWISIWLGMEINLYAFVPLMLLEMKNQEKEAAVKYFISQSVPSALLLLSFIMYSGEALMVSSILFLGLLMKMGLAPVHFWLPSVMGSVSWGVCWALSTIQKVAPVMIIFYSNSFSPLMTVFCAGVSSIVSGVGGMNQTLMRVLLAYSSIGHMGWVLAGSMVCKMSAWFYFFSYMFIISGLFFFLAKVKLSSGDFIKKIGGSYWLVVLIMFLFFSLGGLPPFLGFYPKMMVLGGLVNDSFYILSVVMIIGSVLNLYYYLKVVFISVLSSPYMSYNLSFFWQKNEQVSNKFYFYCFLYFSSFIGEYMLY</sequence>
<evidence type="ECO:0000256" key="10">
    <source>
        <dbReference type="ARBA" id="ARBA00022982"/>
    </source>
</evidence>
<comment type="catalytic activity">
    <reaction evidence="16 17">
        <text>a ubiquinone + NADH + 5 H(+)(in) = a ubiquinol + NAD(+) + 4 H(+)(out)</text>
        <dbReference type="Rhea" id="RHEA:29091"/>
        <dbReference type="Rhea" id="RHEA-COMP:9565"/>
        <dbReference type="Rhea" id="RHEA-COMP:9566"/>
        <dbReference type="ChEBI" id="CHEBI:15378"/>
        <dbReference type="ChEBI" id="CHEBI:16389"/>
        <dbReference type="ChEBI" id="CHEBI:17976"/>
        <dbReference type="ChEBI" id="CHEBI:57540"/>
        <dbReference type="ChEBI" id="CHEBI:57945"/>
        <dbReference type="EC" id="7.1.1.2"/>
    </reaction>
</comment>
<dbReference type="PANTHER" id="PTHR46552:SF1">
    <property type="entry name" value="NADH-UBIQUINONE OXIDOREDUCTASE CHAIN 2"/>
    <property type="match status" value="1"/>
</dbReference>
<evidence type="ECO:0000256" key="17">
    <source>
        <dbReference type="RuleBase" id="RU003403"/>
    </source>
</evidence>
<evidence type="ECO:0000259" key="18">
    <source>
        <dbReference type="Pfam" id="PF00361"/>
    </source>
</evidence>
<feature type="transmembrane region" description="Helical" evidence="17">
    <location>
        <begin position="266"/>
        <end position="286"/>
    </location>
</feature>
<dbReference type="InterPro" id="IPR050175">
    <property type="entry name" value="Complex_I_Subunit_2"/>
</dbReference>
<evidence type="ECO:0000256" key="11">
    <source>
        <dbReference type="ARBA" id="ARBA00022989"/>
    </source>
</evidence>
<evidence type="ECO:0000256" key="5">
    <source>
        <dbReference type="ARBA" id="ARBA00022448"/>
    </source>
</evidence>
<dbReference type="Pfam" id="PF00361">
    <property type="entry name" value="Proton_antipo_M"/>
    <property type="match status" value="2"/>
</dbReference>
<keyword evidence="15 17" id="KW-0472">Membrane</keyword>
<gene>
    <name evidence="19" type="primary">ND2</name>
</gene>
<accession>B3TJY2</accession>
<evidence type="ECO:0000256" key="3">
    <source>
        <dbReference type="ARBA" id="ARBA00012944"/>
    </source>
</evidence>
<dbReference type="GO" id="GO:0005743">
    <property type="term" value="C:mitochondrial inner membrane"/>
    <property type="evidence" value="ECO:0007669"/>
    <property type="project" value="UniProtKB-SubCell"/>
</dbReference>
<evidence type="ECO:0000256" key="4">
    <source>
        <dbReference type="ARBA" id="ARBA00021008"/>
    </source>
</evidence>